<organism evidence="1 2">
    <name type="scientific">Roseovarius pacificus</name>
    <dbReference type="NCBI Taxonomy" id="337701"/>
    <lineage>
        <taxon>Bacteria</taxon>
        <taxon>Pseudomonadati</taxon>
        <taxon>Pseudomonadota</taxon>
        <taxon>Alphaproteobacteria</taxon>
        <taxon>Rhodobacterales</taxon>
        <taxon>Roseobacteraceae</taxon>
        <taxon>Roseovarius</taxon>
    </lineage>
</organism>
<keyword evidence="2" id="KW-1185">Reference proteome</keyword>
<proteinExistence type="predicted"/>
<dbReference type="EMBL" id="FRBR01000027">
    <property type="protein sequence ID" value="SHM63583.1"/>
    <property type="molecule type" value="Genomic_DNA"/>
</dbReference>
<protein>
    <submittedName>
        <fullName evidence="1">Uncharacterized protein</fullName>
    </submittedName>
</protein>
<dbReference type="AlphaFoldDB" id="A0A1M7KE88"/>
<evidence type="ECO:0000313" key="1">
    <source>
        <dbReference type="EMBL" id="SHM63583.1"/>
    </source>
</evidence>
<name>A0A1M7KE88_9RHOB</name>
<dbReference type="RefSeq" id="WP_073038010.1">
    <property type="nucleotide sequence ID" value="NZ_BMLR01000030.1"/>
</dbReference>
<dbReference type="STRING" id="337701.SAMN05444398_1277"/>
<dbReference type="OrthoDB" id="7873341at2"/>
<dbReference type="Proteomes" id="UP000183974">
    <property type="component" value="Unassembled WGS sequence"/>
</dbReference>
<accession>A0A1M7KE88</accession>
<evidence type="ECO:0000313" key="2">
    <source>
        <dbReference type="Proteomes" id="UP000183974"/>
    </source>
</evidence>
<reference evidence="1 2" key="1">
    <citation type="submission" date="2016-11" db="EMBL/GenBank/DDBJ databases">
        <authorList>
            <person name="Jaros S."/>
            <person name="Januszkiewicz K."/>
            <person name="Wedrychowicz H."/>
        </authorList>
    </citation>
    <scope>NUCLEOTIDE SEQUENCE [LARGE SCALE GENOMIC DNA]</scope>
    <source>
        <strain evidence="1 2">DSM 29589</strain>
    </source>
</reference>
<gene>
    <name evidence="1" type="ORF">SAMN05444398_1277</name>
</gene>
<sequence length="144" mass="16901">MALEYYRDLFHMAVCDMAKSSDKFSERLRVAWVNYLYKIHWSELEAMLMEEDLPLFKKLKKRLRDDLKKDVERKKKLLLEQTANAPRPLSEEQASNYANAETVIRAMNGKRASHTVSVIVDFYSAICQTVDYQREFSKGRQGQS</sequence>